<comment type="caution">
    <text evidence="1">The sequence shown here is derived from an EMBL/GenBank/DDBJ whole genome shotgun (WGS) entry which is preliminary data.</text>
</comment>
<evidence type="ECO:0000313" key="1">
    <source>
        <dbReference type="EMBL" id="OIJ14224.1"/>
    </source>
</evidence>
<dbReference type="EMBL" id="MLQR01000022">
    <property type="protein sequence ID" value="OIJ14224.1"/>
    <property type="molecule type" value="Genomic_DNA"/>
</dbReference>
<reference evidence="1 2" key="1">
    <citation type="submission" date="2016-10" db="EMBL/GenBank/DDBJ databases">
        <title>Draft genome sequences of four alkaliphilic bacteria belonging to the Anaerobacillus genus.</title>
        <authorList>
            <person name="Bassil N.M."/>
            <person name="Lloyd J.R."/>
        </authorList>
    </citation>
    <scope>NUCLEOTIDE SEQUENCE [LARGE SCALE GENOMIC DNA]</scope>
    <source>
        <strain evidence="1 2">DSM 18345</strain>
    </source>
</reference>
<name>A0A1S2LPE5_9BACI</name>
<gene>
    <name evidence="1" type="ORF">BKP37_09075</name>
</gene>
<sequence>MRQTYYGVRSTVYQQLEKDINLYSQLTRNLYNRALGKDQKQAVLTEKEALKATIQQQLSNSGIILGFLNSEQIEEVETEIENISSEELKGILRSNFIPYFQLESLIVSLSTIRETAALTNLIFFLERAKQNEQNIIVWIM</sequence>
<proteinExistence type="predicted"/>
<evidence type="ECO:0000313" key="2">
    <source>
        <dbReference type="Proteomes" id="UP000179524"/>
    </source>
</evidence>
<organism evidence="1 2">
    <name type="scientific">Anaerobacillus alkalilacustris</name>
    <dbReference type="NCBI Taxonomy" id="393763"/>
    <lineage>
        <taxon>Bacteria</taxon>
        <taxon>Bacillati</taxon>
        <taxon>Bacillota</taxon>
        <taxon>Bacilli</taxon>
        <taxon>Bacillales</taxon>
        <taxon>Bacillaceae</taxon>
        <taxon>Anaerobacillus</taxon>
    </lineage>
</organism>
<protein>
    <submittedName>
        <fullName evidence="1">Uncharacterized protein</fullName>
    </submittedName>
</protein>
<keyword evidence="2" id="KW-1185">Reference proteome</keyword>
<dbReference type="OrthoDB" id="2988953at2"/>
<dbReference type="AlphaFoldDB" id="A0A1S2LPE5"/>
<dbReference type="RefSeq" id="WP_071309284.1">
    <property type="nucleotide sequence ID" value="NZ_MLQR01000022.1"/>
</dbReference>
<dbReference type="Proteomes" id="UP000179524">
    <property type="component" value="Unassembled WGS sequence"/>
</dbReference>
<accession>A0A1S2LPE5</accession>